<organism evidence="2 3">
    <name type="scientific">Ceratodon purpureus</name>
    <name type="common">Fire moss</name>
    <name type="synonym">Dicranum purpureum</name>
    <dbReference type="NCBI Taxonomy" id="3225"/>
    <lineage>
        <taxon>Eukaryota</taxon>
        <taxon>Viridiplantae</taxon>
        <taxon>Streptophyta</taxon>
        <taxon>Embryophyta</taxon>
        <taxon>Bryophyta</taxon>
        <taxon>Bryophytina</taxon>
        <taxon>Bryopsida</taxon>
        <taxon>Dicranidae</taxon>
        <taxon>Pseudoditrichales</taxon>
        <taxon>Ditrichaceae</taxon>
        <taxon>Ceratodon</taxon>
    </lineage>
</organism>
<sequence>MGLLMPFGSLVAVTTLWLFDCGCYTLLLLYGLLLNVDCFFASLQITAAAAGSRLGVFSNASVVERSRRRGSLNVPGVLGEAFVRAARLRSKSLPRSQVLPGRCKKSLQGAFLTTWCRRGLW</sequence>
<dbReference type="AlphaFoldDB" id="A0A8T0HKT4"/>
<name>A0A8T0HKT4_CERPU</name>
<protein>
    <submittedName>
        <fullName evidence="2">Uncharacterized protein</fullName>
    </submittedName>
</protein>
<evidence type="ECO:0000256" key="1">
    <source>
        <dbReference type="SAM" id="Phobius"/>
    </source>
</evidence>
<dbReference type="Proteomes" id="UP000822688">
    <property type="component" value="Chromosome V"/>
</dbReference>
<keyword evidence="3" id="KW-1185">Reference proteome</keyword>
<reference evidence="2" key="1">
    <citation type="submission" date="2020-06" db="EMBL/GenBank/DDBJ databases">
        <title>WGS assembly of Ceratodon purpureus strain R40.</title>
        <authorList>
            <person name="Carey S.B."/>
            <person name="Jenkins J."/>
            <person name="Shu S."/>
            <person name="Lovell J.T."/>
            <person name="Sreedasyam A."/>
            <person name="Maumus F."/>
            <person name="Tiley G.P."/>
            <person name="Fernandez-Pozo N."/>
            <person name="Barry K."/>
            <person name="Chen C."/>
            <person name="Wang M."/>
            <person name="Lipzen A."/>
            <person name="Daum C."/>
            <person name="Saski C.A."/>
            <person name="Payton A.C."/>
            <person name="Mcbreen J.C."/>
            <person name="Conrad R.E."/>
            <person name="Kollar L.M."/>
            <person name="Olsson S."/>
            <person name="Huttunen S."/>
            <person name="Landis J.B."/>
            <person name="Wickett N.J."/>
            <person name="Johnson M.G."/>
            <person name="Rensing S.A."/>
            <person name="Grimwood J."/>
            <person name="Schmutz J."/>
            <person name="Mcdaniel S.F."/>
        </authorList>
    </citation>
    <scope>NUCLEOTIDE SEQUENCE</scope>
    <source>
        <strain evidence="2">R40</strain>
    </source>
</reference>
<gene>
    <name evidence="2" type="ORF">KC19_VG007500</name>
</gene>
<evidence type="ECO:0000313" key="2">
    <source>
        <dbReference type="EMBL" id="KAG0571384.1"/>
    </source>
</evidence>
<evidence type="ECO:0000313" key="3">
    <source>
        <dbReference type="Proteomes" id="UP000822688"/>
    </source>
</evidence>
<keyword evidence="1" id="KW-0472">Membrane</keyword>
<feature type="transmembrane region" description="Helical" evidence="1">
    <location>
        <begin position="7"/>
        <end position="33"/>
    </location>
</feature>
<keyword evidence="1" id="KW-0812">Transmembrane</keyword>
<dbReference type="EMBL" id="CM026426">
    <property type="protein sequence ID" value="KAG0571384.1"/>
    <property type="molecule type" value="Genomic_DNA"/>
</dbReference>
<accession>A0A8T0HKT4</accession>
<keyword evidence="1" id="KW-1133">Transmembrane helix</keyword>
<comment type="caution">
    <text evidence="2">The sequence shown here is derived from an EMBL/GenBank/DDBJ whole genome shotgun (WGS) entry which is preliminary data.</text>
</comment>
<proteinExistence type="predicted"/>